<name>E4KNC4_9LACT</name>
<reference evidence="2 3" key="1">
    <citation type="submission" date="2010-10" db="EMBL/GenBank/DDBJ databases">
        <authorList>
            <person name="Durkin A.S."/>
            <person name="Madupu R."/>
            <person name="Torralba M."/>
            <person name="Gillis M."/>
            <person name="Methe B."/>
            <person name="Sutton G."/>
            <person name="Nelson K.E."/>
        </authorList>
    </citation>
    <scope>NUCLEOTIDE SEQUENCE [LARGE SCALE GENOMIC DNA]</scope>
    <source>
        <strain evidence="2 3">ACS-139-V-Col8</strain>
    </source>
</reference>
<keyword evidence="1" id="KW-1133">Transmembrane helix</keyword>
<evidence type="ECO:0000313" key="3">
    <source>
        <dbReference type="Proteomes" id="UP000005990"/>
    </source>
</evidence>
<dbReference type="AlphaFoldDB" id="E4KNC4"/>
<sequence>MVLVFIFTTALSLMPLSLRINGLQSVDITEYMPSLERTMTADFLAAYQDFNWDQVANQGQSSQEDDKVRQAFVKDETQAETLLKEGSGLAASQDQVFIKEGDQPIFVQDLGQDNPLLKSQDPQMVLKDLSQLWFKDNRLSLIVIQLLNVAIILFTNNLIFIGVVSALVYLMHLSRRFTIGSYKEALTIVLNAFGGASLLAMIAAFAGLDPLAMISLQGFAFIASLMASYWKTHFNDDYLEDIQKRGAHRGRN</sequence>
<proteinExistence type="predicted"/>
<evidence type="ECO:0000313" key="2">
    <source>
        <dbReference type="EMBL" id="EFR31550.1"/>
    </source>
</evidence>
<gene>
    <name evidence="2" type="ORF">HMPREF9257_0472</name>
</gene>
<organism evidence="2 3">
    <name type="scientific">Eremococcus coleocola ACS-139-V-Col8</name>
    <dbReference type="NCBI Taxonomy" id="908337"/>
    <lineage>
        <taxon>Bacteria</taxon>
        <taxon>Bacillati</taxon>
        <taxon>Bacillota</taxon>
        <taxon>Bacilli</taxon>
        <taxon>Lactobacillales</taxon>
        <taxon>Aerococcaceae</taxon>
        <taxon>Eremococcus</taxon>
    </lineage>
</organism>
<accession>E4KNC4</accession>
<evidence type="ECO:0000256" key="1">
    <source>
        <dbReference type="SAM" id="Phobius"/>
    </source>
</evidence>
<keyword evidence="1" id="KW-0812">Transmembrane</keyword>
<dbReference type="Proteomes" id="UP000005990">
    <property type="component" value="Unassembled WGS sequence"/>
</dbReference>
<protein>
    <recommendedName>
        <fullName evidence="4">Maltodextrose utilization protein MalA</fullName>
    </recommendedName>
</protein>
<feature type="transmembrane region" description="Helical" evidence="1">
    <location>
        <begin position="142"/>
        <end position="173"/>
    </location>
</feature>
<comment type="caution">
    <text evidence="2">The sequence shown here is derived from an EMBL/GenBank/DDBJ whole genome shotgun (WGS) entry which is preliminary data.</text>
</comment>
<feature type="transmembrane region" description="Helical" evidence="1">
    <location>
        <begin position="211"/>
        <end position="230"/>
    </location>
</feature>
<feature type="transmembrane region" description="Helical" evidence="1">
    <location>
        <begin position="185"/>
        <end position="205"/>
    </location>
</feature>
<keyword evidence="3" id="KW-1185">Reference proteome</keyword>
<dbReference type="EMBL" id="AENN01000010">
    <property type="protein sequence ID" value="EFR31550.1"/>
    <property type="molecule type" value="Genomic_DNA"/>
</dbReference>
<dbReference type="eggNOG" id="COG5521">
    <property type="taxonomic scope" value="Bacteria"/>
</dbReference>
<dbReference type="STRING" id="908337.HMPREF9257_0472"/>
<keyword evidence="1" id="KW-0472">Membrane</keyword>
<evidence type="ECO:0008006" key="4">
    <source>
        <dbReference type="Google" id="ProtNLM"/>
    </source>
</evidence>